<protein>
    <submittedName>
        <fullName evidence="6">S-adenosyl-L-methionine-dependent methyltransferase</fullName>
    </submittedName>
</protein>
<organism evidence="6 7">
    <name type="scientific">Syncephalis pseudoplumigaleata</name>
    <dbReference type="NCBI Taxonomy" id="1712513"/>
    <lineage>
        <taxon>Eukaryota</taxon>
        <taxon>Fungi</taxon>
        <taxon>Fungi incertae sedis</taxon>
        <taxon>Zoopagomycota</taxon>
        <taxon>Zoopagomycotina</taxon>
        <taxon>Zoopagomycetes</taxon>
        <taxon>Zoopagales</taxon>
        <taxon>Piptocephalidaceae</taxon>
        <taxon>Syncephalis</taxon>
    </lineage>
</organism>
<dbReference type="Pfam" id="PF02475">
    <property type="entry name" value="TRM5-TYW2_MTfase"/>
    <property type="match status" value="1"/>
</dbReference>
<dbReference type="EMBL" id="KZ989228">
    <property type="protein sequence ID" value="RKP27317.1"/>
    <property type="molecule type" value="Genomic_DNA"/>
</dbReference>
<dbReference type="Proteomes" id="UP000278143">
    <property type="component" value="Unassembled WGS sequence"/>
</dbReference>
<dbReference type="InterPro" id="IPR030382">
    <property type="entry name" value="MeTrfase_TRM5/TYW2"/>
</dbReference>
<keyword evidence="1 6" id="KW-0808">Transferase</keyword>
<evidence type="ECO:0000313" key="7">
    <source>
        <dbReference type="Proteomes" id="UP000278143"/>
    </source>
</evidence>
<dbReference type="PANTHER" id="PTHR23245:SF43">
    <property type="entry name" value="TRNA (GUANINE(37)-N1)-METHYLTRANSFERASE 2"/>
    <property type="match status" value="1"/>
</dbReference>
<evidence type="ECO:0000256" key="3">
    <source>
        <dbReference type="ARBA" id="ARBA00022694"/>
    </source>
</evidence>
<name>A0A4P9Z430_9FUNG</name>
<dbReference type="AlphaFoldDB" id="A0A4P9Z430"/>
<sequence>MARAGDVFAGVGPFAVPAAKRGNVVYANDLNPESYKYLNENRELNKVTDTLHTFNLDGREFIRRSFTYLGVADRKAGVPFRPFEHVAMNLPATAIEFVDAFRGILIGMADDPEDGPEHLDTTVHCYCFSKSDDPEADVVERIGAVLQEPLKPGTYSVFHVRRVAPNKVMLCVSFRLSRSVAFARRKRKGDEDVGDDADESKRART</sequence>
<dbReference type="GO" id="GO:0002939">
    <property type="term" value="P:tRNA N1-guanine methylation"/>
    <property type="evidence" value="ECO:0007669"/>
    <property type="project" value="TreeGrafter"/>
</dbReference>
<dbReference type="InterPro" id="IPR056743">
    <property type="entry name" value="TRM5-TYW2-like_MTfase"/>
</dbReference>
<dbReference type="InterPro" id="IPR029063">
    <property type="entry name" value="SAM-dependent_MTases_sf"/>
</dbReference>
<keyword evidence="7" id="KW-1185">Reference proteome</keyword>
<dbReference type="PROSITE" id="PS51684">
    <property type="entry name" value="SAM_MT_TRM5_TYW2"/>
    <property type="match status" value="1"/>
</dbReference>
<dbReference type="GO" id="GO:0008175">
    <property type="term" value="F:tRNA methyltransferase activity"/>
    <property type="evidence" value="ECO:0007669"/>
    <property type="project" value="TreeGrafter"/>
</dbReference>
<feature type="domain" description="SAM-dependent methyltransferase TRM5/TYW2-type" evidence="5">
    <location>
        <begin position="1"/>
        <end position="178"/>
    </location>
</feature>
<keyword evidence="3" id="KW-0819">tRNA processing</keyword>
<keyword evidence="2" id="KW-0949">S-adenosyl-L-methionine</keyword>
<reference evidence="7" key="1">
    <citation type="journal article" date="2018" name="Nat. Microbiol.">
        <title>Leveraging single-cell genomics to expand the fungal tree of life.</title>
        <authorList>
            <person name="Ahrendt S.R."/>
            <person name="Quandt C.A."/>
            <person name="Ciobanu D."/>
            <person name="Clum A."/>
            <person name="Salamov A."/>
            <person name="Andreopoulos B."/>
            <person name="Cheng J.F."/>
            <person name="Woyke T."/>
            <person name="Pelin A."/>
            <person name="Henrissat B."/>
            <person name="Reynolds N.K."/>
            <person name="Benny G.L."/>
            <person name="Smith M.E."/>
            <person name="James T.Y."/>
            <person name="Grigoriev I.V."/>
        </authorList>
    </citation>
    <scope>NUCLEOTIDE SEQUENCE [LARGE SCALE GENOMIC DNA]</scope>
    <source>
        <strain evidence="7">Benny S71-1</strain>
    </source>
</reference>
<evidence type="ECO:0000256" key="4">
    <source>
        <dbReference type="SAM" id="MobiDB-lite"/>
    </source>
</evidence>
<accession>A0A4P9Z430</accession>
<evidence type="ECO:0000259" key="5">
    <source>
        <dbReference type="PROSITE" id="PS51684"/>
    </source>
</evidence>
<evidence type="ECO:0000256" key="2">
    <source>
        <dbReference type="ARBA" id="ARBA00022691"/>
    </source>
</evidence>
<dbReference type="OrthoDB" id="408788at2759"/>
<feature type="region of interest" description="Disordered" evidence="4">
    <location>
        <begin position="185"/>
        <end position="205"/>
    </location>
</feature>
<dbReference type="Gene3D" id="3.40.50.150">
    <property type="entry name" value="Vaccinia Virus protein VP39"/>
    <property type="match status" value="1"/>
</dbReference>
<proteinExistence type="predicted"/>
<dbReference type="SUPFAM" id="SSF53335">
    <property type="entry name" value="S-adenosyl-L-methionine-dependent methyltransferases"/>
    <property type="match status" value="1"/>
</dbReference>
<gene>
    <name evidence="6" type="ORF">SYNPS1DRAFT_27017</name>
</gene>
<evidence type="ECO:0000313" key="6">
    <source>
        <dbReference type="EMBL" id="RKP27317.1"/>
    </source>
</evidence>
<dbReference type="PANTHER" id="PTHR23245">
    <property type="entry name" value="TRNA METHYLTRANSFERASE"/>
    <property type="match status" value="1"/>
</dbReference>
<keyword evidence="6" id="KW-0489">Methyltransferase</keyword>
<evidence type="ECO:0000256" key="1">
    <source>
        <dbReference type="ARBA" id="ARBA00022679"/>
    </source>
</evidence>
<dbReference type="GO" id="GO:0005737">
    <property type="term" value="C:cytoplasm"/>
    <property type="evidence" value="ECO:0007669"/>
    <property type="project" value="TreeGrafter"/>
</dbReference>